<comment type="similarity">
    <text evidence="1">Belongs to the LysR transcriptional regulatory family.</text>
</comment>
<evidence type="ECO:0000256" key="1">
    <source>
        <dbReference type="ARBA" id="ARBA00009437"/>
    </source>
</evidence>
<protein>
    <submittedName>
        <fullName evidence="6">LysR family transcriptional regulator</fullName>
    </submittedName>
</protein>
<dbReference type="PANTHER" id="PTHR30126:SF97">
    <property type="entry name" value="HTH-TYPE TRANSCRIPTIONAL REGULATOR ABGR"/>
    <property type="match status" value="1"/>
</dbReference>
<evidence type="ECO:0000256" key="2">
    <source>
        <dbReference type="ARBA" id="ARBA00023015"/>
    </source>
</evidence>
<evidence type="ECO:0000256" key="4">
    <source>
        <dbReference type="ARBA" id="ARBA00023163"/>
    </source>
</evidence>
<dbReference type="PANTHER" id="PTHR30126">
    <property type="entry name" value="HTH-TYPE TRANSCRIPTIONAL REGULATOR"/>
    <property type="match status" value="1"/>
</dbReference>
<dbReference type="InterPro" id="IPR005119">
    <property type="entry name" value="LysR_subst-bd"/>
</dbReference>
<dbReference type="Gene3D" id="3.40.190.10">
    <property type="entry name" value="Periplasmic binding protein-like II"/>
    <property type="match status" value="2"/>
</dbReference>
<evidence type="ECO:0000313" key="7">
    <source>
        <dbReference type="Proteomes" id="UP000658390"/>
    </source>
</evidence>
<dbReference type="GO" id="GO:0003700">
    <property type="term" value="F:DNA-binding transcription factor activity"/>
    <property type="evidence" value="ECO:0007669"/>
    <property type="project" value="InterPro"/>
</dbReference>
<dbReference type="InterPro" id="IPR000847">
    <property type="entry name" value="LysR_HTH_N"/>
</dbReference>
<dbReference type="Pfam" id="PF03466">
    <property type="entry name" value="LysR_substrate"/>
    <property type="match status" value="1"/>
</dbReference>
<accession>A0A8I1FU56</accession>
<dbReference type="InterPro" id="IPR036390">
    <property type="entry name" value="WH_DNA-bd_sf"/>
</dbReference>
<keyword evidence="3" id="KW-0238">DNA-binding</keyword>
<evidence type="ECO:0000256" key="3">
    <source>
        <dbReference type="ARBA" id="ARBA00023125"/>
    </source>
</evidence>
<dbReference type="Pfam" id="PF00126">
    <property type="entry name" value="HTH_1"/>
    <property type="match status" value="1"/>
</dbReference>
<evidence type="ECO:0000259" key="5">
    <source>
        <dbReference type="PROSITE" id="PS50931"/>
    </source>
</evidence>
<feature type="domain" description="HTH lysR-type" evidence="5">
    <location>
        <begin position="12"/>
        <end position="69"/>
    </location>
</feature>
<organism evidence="6 7">
    <name type="scientific">Pseudomonas psychrophila</name>
    <dbReference type="NCBI Taxonomy" id="122355"/>
    <lineage>
        <taxon>Bacteria</taxon>
        <taxon>Pseudomonadati</taxon>
        <taxon>Pseudomonadota</taxon>
        <taxon>Gammaproteobacteria</taxon>
        <taxon>Pseudomonadales</taxon>
        <taxon>Pseudomonadaceae</taxon>
        <taxon>Pseudomonas</taxon>
    </lineage>
</organism>
<keyword evidence="4" id="KW-0804">Transcription</keyword>
<evidence type="ECO:0000313" key="6">
    <source>
        <dbReference type="EMBL" id="MBJ2257165.1"/>
    </source>
</evidence>
<dbReference type="Proteomes" id="UP000658390">
    <property type="component" value="Unassembled WGS sequence"/>
</dbReference>
<dbReference type="Gene3D" id="1.10.10.10">
    <property type="entry name" value="Winged helix-like DNA-binding domain superfamily/Winged helix DNA-binding domain"/>
    <property type="match status" value="1"/>
</dbReference>
<dbReference type="PRINTS" id="PR00039">
    <property type="entry name" value="HTHLYSR"/>
</dbReference>
<dbReference type="GO" id="GO:0000976">
    <property type="term" value="F:transcription cis-regulatory region binding"/>
    <property type="evidence" value="ECO:0007669"/>
    <property type="project" value="TreeGrafter"/>
</dbReference>
<keyword evidence="2" id="KW-0805">Transcription regulation</keyword>
<dbReference type="RefSeq" id="WP_046809304.1">
    <property type="nucleotide sequence ID" value="NZ_JAEKCZ010000009.1"/>
</dbReference>
<name>A0A8I1FU56_9PSED</name>
<reference evidence="6" key="1">
    <citation type="submission" date="2020-12" db="EMBL/GenBank/DDBJ databases">
        <title>Antibiotic resistance and phylogeny of Pseudomonas spp. isolated over three decades from chicken meat in the Norwegian food chain.</title>
        <authorList>
            <person name="Moen B."/>
        </authorList>
    </citation>
    <scope>NUCLEOTIDE SEQUENCE</scope>
    <source>
        <strain evidence="6">MF6762</strain>
    </source>
</reference>
<sequence>MINPLEQFRSRLRMRHLQLLFVLSEEGSLRKTAHIMALTQPAVTKALHELESLVGDALFTRTHKGLVANKLGEAAIRYAQLVFADLSGLHEEMTALQSGNLGTLRIGSMGSLVGGLLPRTLAQLTQRHPKLNITVVIDTSDVLLQALSLDQLDLVVARITDGWPTDELNFEAFDEEVIQIVARTGHPQQHNSEVTLETLARYPWVVQSQPAPLREIYQQIFRESQVQAPASQLETASTMLTVSLLQQTDMVALMPLSLVEYYSDLGVLAPLPVKVSARLMPFGLISRKGRVPTAAMEVVKAELRVQAGLEGTAGVTND</sequence>
<dbReference type="SUPFAM" id="SSF53850">
    <property type="entry name" value="Periplasmic binding protein-like II"/>
    <property type="match status" value="1"/>
</dbReference>
<comment type="caution">
    <text evidence="6">The sequence shown here is derived from an EMBL/GenBank/DDBJ whole genome shotgun (WGS) entry which is preliminary data.</text>
</comment>
<dbReference type="InterPro" id="IPR036388">
    <property type="entry name" value="WH-like_DNA-bd_sf"/>
</dbReference>
<gene>
    <name evidence="6" type="ORF">JFT45_11630</name>
</gene>
<dbReference type="AlphaFoldDB" id="A0A8I1FU56"/>
<dbReference type="EMBL" id="JAEKCZ010000009">
    <property type="protein sequence ID" value="MBJ2257165.1"/>
    <property type="molecule type" value="Genomic_DNA"/>
</dbReference>
<dbReference type="PROSITE" id="PS50931">
    <property type="entry name" value="HTH_LYSR"/>
    <property type="match status" value="1"/>
</dbReference>
<dbReference type="SUPFAM" id="SSF46785">
    <property type="entry name" value="Winged helix' DNA-binding domain"/>
    <property type="match status" value="1"/>
</dbReference>
<proteinExistence type="inferred from homology"/>